<sequence length="393" mass="43964">MKIALLWESKDCGLYSNSGFDKLYREIGHNNGNLAFVHAVKSQIDAEIEFFPWHTKADKLNQADFVVFPGANQLGKHTDLGGLAGNLSEVQKPIVAIGLGAQAKEFGADIELTDGTRAWLDVLIENGRRHGIQNIYTRGPYTSEQIKKLTGADTMPNGCPTHFMNPRADLGLRIEANWKSNTLPQRIAVAGGHESWGNTREIEQQLISLMMDPAFPGVYIVQSMGAMIKISRGLFDEIEPEVLDRIHKHTVPHYSREQFKTWALNYARSYYDVAAWMDELRRYDLLIGPRFHGAQLAIQAERMACTVTIDTRTEEMCRETGVPFLRAEELTQPLTRQRLKQLIKFNGAAYDKHRAMKCARYVEFLKATGLKPAAYLLEIAAAAGNVAGEQAAA</sequence>
<dbReference type="Proteomes" id="UP000319014">
    <property type="component" value="Unassembled WGS sequence"/>
</dbReference>
<reference evidence="2 3" key="1">
    <citation type="submission" date="2017-05" db="EMBL/GenBank/DDBJ databases">
        <authorList>
            <person name="Varghese N."/>
            <person name="Submissions S."/>
        </authorList>
    </citation>
    <scope>NUCLEOTIDE SEQUENCE [LARGE SCALE GENOMIC DNA]</scope>
    <source>
        <strain evidence="2 3">DSM 100094</strain>
    </source>
</reference>
<dbReference type="OrthoDB" id="9767435at2"/>
<organism evidence="2 3">
    <name type="scientific">Paracoccus laeviglucosivorans</name>
    <dbReference type="NCBI Taxonomy" id="1197861"/>
    <lineage>
        <taxon>Bacteria</taxon>
        <taxon>Pseudomonadati</taxon>
        <taxon>Pseudomonadota</taxon>
        <taxon>Alphaproteobacteria</taxon>
        <taxon>Rhodobacterales</taxon>
        <taxon>Paracoccaceae</taxon>
        <taxon>Paracoccus</taxon>
    </lineage>
</organism>
<proteinExistence type="predicted"/>
<gene>
    <name evidence="2" type="ORF">SAMN06265221_1316</name>
</gene>
<keyword evidence="3" id="KW-1185">Reference proteome</keyword>
<evidence type="ECO:0000259" key="1">
    <source>
        <dbReference type="Pfam" id="PF04230"/>
    </source>
</evidence>
<feature type="domain" description="Polysaccharide pyruvyl transferase" evidence="1">
    <location>
        <begin position="49"/>
        <end position="300"/>
    </location>
</feature>
<accession>A0A521FNU5</accession>
<dbReference type="GO" id="GO:0016740">
    <property type="term" value="F:transferase activity"/>
    <property type="evidence" value="ECO:0007669"/>
    <property type="project" value="UniProtKB-KW"/>
</dbReference>
<protein>
    <submittedName>
        <fullName evidence="2">Polysaccharide pyruvyl transferase</fullName>
    </submittedName>
</protein>
<evidence type="ECO:0000313" key="2">
    <source>
        <dbReference type="EMBL" id="SMO97832.1"/>
    </source>
</evidence>
<dbReference type="Pfam" id="PF04230">
    <property type="entry name" value="PS_pyruv_trans"/>
    <property type="match status" value="1"/>
</dbReference>
<dbReference type="InterPro" id="IPR007345">
    <property type="entry name" value="Polysacch_pyruvyl_Trfase"/>
</dbReference>
<name>A0A521FNU5_9RHOB</name>
<keyword evidence="2" id="KW-0808">Transferase</keyword>
<dbReference type="EMBL" id="FXTK01000031">
    <property type="protein sequence ID" value="SMO97832.1"/>
    <property type="molecule type" value="Genomic_DNA"/>
</dbReference>
<dbReference type="RefSeq" id="WP_142664873.1">
    <property type="nucleotide sequence ID" value="NZ_FXTK01000031.1"/>
</dbReference>
<evidence type="ECO:0000313" key="3">
    <source>
        <dbReference type="Proteomes" id="UP000319014"/>
    </source>
</evidence>
<dbReference type="AlphaFoldDB" id="A0A521FNU5"/>